<accession>A0ABM8EBL1</accession>
<dbReference type="SUPFAM" id="SSF46689">
    <property type="entry name" value="Homeodomain-like"/>
    <property type="match status" value="2"/>
</dbReference>
<keyword evidence="2" id="KW-0238">DNA-binding</keyword>
<dbReference type="SUPFAM" id="SSF55136">
    <property type="entry name" value="Probable bacterial effector-binding domain"/>
    <property type="match status" value="1"/>
</dbReference>
<dbReference type="PANTHER" id="PTHR40055:SF1">
    <property type="entry name" value="TRANSCRIPTIONAL REGULATOR YGIV-RELATED"/>
    <property type="match status" value="1"/>
</dbReference>
<evidence type="ECO:0000313" key="6">
    <source>
        <dbReference type="Proteomes" id="UP001317629"/>
    </source>
</evidence>
<evidence type="ECO:0000256" key="2">
    <source>
        <dbReference type="ARBA" id="ARBA00023125"/>
    </source>
</evidence>
<dbReference type="SMART" id="SM00342">
    <property type="entry name" value="HTH_ARAC"/>
    <property type="match status" value="1"/>
</dbReference>
<dbReference type="SMART" id="SM00871">
    <property type="entry name" value="AraC_E_bind"/>
    <property type="match status" value="1"/>
</dbReference>
<evidence type="ECO:0000256" key="3">
    <source>
        <dbReference type="ARBA" id="ARBA00023163"/>
    </source>
</evidence>
<keyword evidence="1" id="KW-0805">Transcription regulation</keyword>
<dbReference type="PANTHER" id="PTHR40055">
    <property type="entry name" value="TRANSCRIPTIONAL REGULATOR YGIV-RELATED"/>
    <property type="match status" value="1"/>
</dbReference>
<dbReference type="EMBL" id="AP027142">
    <property type="protein sequence ID" value="BDV35307.1"/>
    <property type="molecule type" value="Genomic_DNA"/>
</dbReference>
<sequence length="295" mass="34242">MRMEQEATRQERDYARRINRVLDYIDKHLDEKLSVDRLSAVANFSKFHFHRQFSEYCGISLSRYVQLMRLKRASYRLAFNPHAQIIDIALDAGFENPESFSRAFKNSLGQTPSAFRKKPDWASWSERYRIPLPPRERTNEMEVKIVEVEPVLVAALEHRGPHTLLNASVQRFIEWRKAFGLSPINECETYGVPYNDPNVTPPDEFRFDICASLTEPAPANPQGIVTKTIPGGRCALTIHAGSRERISDSVYALYREWLPKSGEELRDFPVYFHYLNLDHDTPEQSHLTEIYLPLK</sequence>
<gene>
    <name evidence="5" type="ORF">SS37A_28360</name>
</gene>
<dbReference type="InterPro" id="IPR018060">
    <property type="entry name" value="HTH_AraC"/>
</dbReference>
<dbReference type="InterPro" id="IPR018062">
    <property type="entry name" value="HTH_AraC-typ_CS"/>
</dbReference>
<dbReference type="PROSITE" id="PS00041">
    <property type="entry name" value="HTH_ARAC_FAMILY_1"/>
    <property type="match status" value="1"/>
</dbReference>
<keyword evidence="6" id="KW-1185">Reference proteome</keyword>
<dbReference type="Pfam" id="PF06445">
    <property type="entry name" value="GyrI-like"/>
    <property type="match status" value="1"/>
</dbReference>
<dbReference type="InterPro" id="IPR029442">
    <property type="entry name" value="GyrI-like"/>
</dbReference>
<evidence type="ECO:0000313" key="5">
    <source>
        <dbReference type="EMBL" id="BDV35307.1"/>
    </source>
</evidence>
<dbReference type="Gene3D" id="1.10.10.60">
    <property type="entry name" value="Homeodomain-like"/>
    <property type="match status" value="2"/>
</dbReference>
<dbReference type="Gene3D" id="3.20.80.10">
    <property type="entry name" value="Regulatory factor, effector binding domain"/>
    <property type="match status" value="1"/>
</dbReference>
<dbReference type="PROSITE" id="PS01124">
    <property type="entry name" value="HTH_ARAC_FAMILY_2"/>
    <property type="match status" value="1"/>
</dbReference>
<dbReference type="InterPro" id="IPR009057">
    <property type="entry name" value="Homeodomain-like_sf"/>
</dbReference>
<dbReference type="InterPro" id="IPR020449">
    <property type="entry name" value="Tscrpt_reg_AraC-type_HTH"/>
</dbReference>
<keyword evidence="3" id="KW-0804">Transcription</keyword>
<dbReference type="InterPro" id="IPR050908">
    <property type="entry name" value="SmbC-like"/>
</dbReference>
<reference evidence="5 6" key="1">
    <citation type="journal article" date="2023" name="Int. J. Syst. Evol. Microbiol.">
        <title>Methylocystis iwaonis sp. nov., a type II methane-oxidizing bacterium from surface soil of a rice paddy field in Japan, and emended description of the genus Methylocystis (ex Whittenbury et al. 1970) Bowman et al. 1993.</title>
        <authorList>
            <person name="Kaise H."/>
            <person name="Sawadogo J.B."/>
            <person name="Alam M.S."/>
            <person name="Ueno C."/>
            <person name="Dianou D."/>
            <person name="Shinjo R."/>
            <person name="Asakawa S."/>
        </authorList>
    </citation>
    <scope>NUCLEOTIDE SEQUENCE [LARGE SCALE GENOMIC DNA]</scope>
    <source>
        <strain evidence="5 6">SS37A-Re</strain>
    </source>
</reference>
<dbReference type="Pfam" id="PF12833">
    <property type="entry name" value="HTH_18"/>
    <property type="match status" value="1"/>
</dbReference>
<dbReference type="InterPro" id="IPR011256">
    <property type="entry name" value="Reg_factor_effector_dom_sf"/>
</dbReference>
<dbReference type="InterPro" id="IPR010499">
    <property type="entry name" value="AraC_E-bd"/>
</dbReference>
<dbReference type="Proteomes" id="UP001317629">
    <property type="component" value="Chromosome"/>
</dbReference>
<name>A0ABM8EBL1_9HYPH</name>
<organism evidence="5 6">
    <name type="scientific">Methylocystis iwaonis</name>
    <dbReference type="NCBI Taxonomy" id="2885079"/>
    <lineage>
        <taxon>Bacteria</taxon>
        <taxon>Pseudomonadati</taxon>
        <taxon>Pseudomonadota</taxon>
        <taxon>Alphaproteobacteria</taxon>
        <taxon>Hyphomicrobiales</taxon>
        <taxon>Methylocystaceae</taxon>
        <taxon>Methylocystis</taxon>
    </lineage>
</organism>
<dbReference type="PRINTS" id="PR00032">
    <property type="entry name" value="HTHARAC"/>
</dbReference>
<evidence type="ECO:0000256" key="1">
    <source>
        <dbReference type="ARBA" id="ARBA00023015"/>
    </source>
</evidence>
<protein>
    <submittedName>
        <fullName evidence="5">AraC family transcriptional regulator</fullName>
    </submittedName>
</protein>
<feature type="domain" description="HTH araC/xylS-type" evidence="4">
    <location>
        <begin position="19"/>
        <end position="118"/>
    </location>
</feature>
<proteinExistence type="predicted"/>
<evidence type="ECO:0000259" key="4">
    <source>
        <dbReference type="PROSITE" id="PS01124"/>
    </source>
</evidence>
<dbReference type="RefSeq" id="WP_281928706.1">
    <property type="nucleotide sequence ID" value="NZ_AP027142.1"/>
</dbReference>